<keyword evidence="1" id="KW-0472">Membrane</keyword>
<evidence type="ECO:0008006" key="4">
    <source>
        <dbReference type="Google" id="ProtNLM"/>
    </source>
</evidence>
<evidence type="ECO:0000313" key="2">
    <source>
        <dbReference type="EMBL" id="KPI45964.1"/>
    </source>
</evidence>
<dbReference type="AlphaFoldDB" id="A0A0N1HC68"/>
<feature type="transmembrane region" description="Helical" evidence="1">
    <location>
        <begin position="263"/>
        <end position="281"/>
    </location>
</feature>
<protein>
    <recommendedName>
        <fullName evidence="4">NAD dependent epimerase/dehydratase</fullName>
    </recommendedName>
</protein>
<dbReference type="RefSeq" id="XP_018005927.1">
    <property type="nucleotide sequence ID" value="XM_018150192.1"/>
</dbReference>
<dbReference type="PANTHER" id="PTHR36978">
    <property type="entry name" value="P-LOOP CONTAINING NUCLEOTIDE TRIPHOSPHATE HYDROLASE"/>
    <property type="match status" value="1"/>
</dbReference>
<evidence type="ECO:0000313" key="3">
    <source>
        <dbReference type="Proteomes" id="UP000038010"/>
    </source>
</evidence>
<sequence length="291" mass="31997">MTTRRPRLIDTFPSTPRTQPMEVLVLSPARTGTTSIEAALGILGFKVYRGMKHAYLEAARGKGPNTYPLWSEALDAAYQPSNNTSNTLAPYSPTDLEKILSPYTAASGWPLSLFPQLALEAYPTAKVILMSRPPTSFSASMTRALSPRLTWWSWNWILPLEGGLIRDCIRCGQRCLNAFSGGKPWDRAVLEEKYAAHNESVTSLCKAQPGRELLVFEATQAWGPLCEFLGVDVPKDTPWPREAVGGAFEKQGRMFWMMALAKVIVKVGAVAAVVGAGVWAWRNGYIPVHLG</sequence>
<evidence type="ECO:0000256" key="1">
    <source>
        <dbReference type="SAM" id="Phobius"/>
    </source>
</evidence>
<dbReference type="VEuPathDB" id="FungiDB:AB675_963"/>
<dbReference type="SUPFAM" id="SSF52540">
    <property type="entry name" value="P-loop containing nucleoside triphosphate hydrolases"/>
    <property type="match status" value="1"/>
</dbReference>
<keyword evidence="1" id="KW-0812">Transmembrane</keyword>
<name>A0A0N1HC68_9EURO</name>
<keyword evidence="3" id="KW-1185">Reference proteome</keyword>
<dbReference type="OrthoDB" id="408152at2759"/>
<accession>A0A0N1HC68</accession>
<comment type="caution">
    <text evidence="2">The sequence shown here is derived from an EMBL/GenBank/DDBJ whole genome shotgun (WGS) entry which is preliminary data.</text>
</comment>
<dbReference type="Proteomes" id="UP000038010">
    <property type="component" value="Unassembled WGS sequence"/>
</dbReference>
<dbReference type="PANTHER" id="PTHR36978:SF4">
    <property type="entry name" value="P-LOOP CONTAINING NUCLEOSIDE TRIPHOSPHATE HYDROLASE PROTEIN"/>
    <property type="match status" value="1"/>
</dbReference>
<dbReference type="Gene3D" id="3.40.50.300">
    <property type="entry name" value="P-loop containing nucleotide triphosphate hydrolases"/>
    <property type="match status" value="1"/>
</dbReference>
<keyword evidence="1" id="KW-1133">Transmembrane helix</keyword>
<organism evidence="2 3">
    <name type="scientific">Cyphellophora attinorum</name>
    <dbReference type="NCBI Taxonomy" id="1664694"/>
    <lineage>
        <taxon>Eukaryota</taxon>
        <taxon>Fungi</taxon>
        <taxon>Dikarya</taxon>
        <taxon>Ascomycota</taxon>
        <taxon>Pezizomycotina</taxon>
        <taxon>Eurotiomycetes</taxon>
        <taxon>Chaetothyriomycetidae</taxon>
        <taxon>Chaetothyriales</taxon>
        <taxon>Cyphellophoraceae</taxon>
        <taxon>Cyphellophora</taxon>
    </lineage>
</organism>
<gene>
    <name evidence="2" type="ORF">AB675_963</name>
</gene>
<reference evidence="2 3" key="1">
    <citation type="submission" date="2015-06" db="EMBL/GenBank/DDBJ databases">
        <title>Draft genome of the ant-associated black yeast Phialophora attae CBS 131958.</title>
        <authorList>
            <person name="Moreno L.F."/>
            <person name="Stielow B.J."/>
            <person name="de Hoog S."/>
            <person name="Vicente V.A."/>
            <person name="Weiss V.A."/>
            <person name="de Vries M."/>
            <person name="Cruz L.M."/>
            <person name="Souza E.M."/>
        </authorList>
    </citation>
    <scope>NUCLEOTIDE SEQUENCE [LARGE SCALE GENOMIC DNA]</scope>
    <source>
        <strain evidence="2 3">CBS 131958</strain>
    </source>
</reference>
<dbReference type="STRING" id="1664694.A0A0N1HC68"/>
<dbReference type="InterPro" id="IPR040632">
    <property type="entry name" value="Sulfotransfer_4"/>
</dbReference>
<dbReference type="EMBL" id="LFJN01000001">
    <property type="protein sequence ID" value="KPI45964.1"/>
    <property type="molecule type" value="Genomic_DNA"/>
</dbReference>
<dbReference type="Pfam" id="PF17784">
    <property type="entry name" value="Sulfotransfer_4"/>
    <property type="match status" value="1"/>
</dbReference>
<dbReference type="InterPro" id="IPR027417">
    <property type="entry name" value="P-loop_NTPase"/>
</dbReference>
<proteinExistence type="predicted"/>
<dbReference type="GeneID" id="28742061"/>